<reference evidence="2" key="1">
    <citation type="submission" date="2020-06" db="EMBL/GenBank/DDBJ databases">
        <title>Draft genome of Bugula neritina, a colonial animal packing powerful symbionts and potential medicines.</title>
        <authorList>
            <person name="Rayko M."/>
        </authorList>
    </citation>
    <scope>NUCLEOTIDE SEQUENCE [LARGE SCALE GENOMIC DNA]</scope>
    <source>
        <strain evidence="2">Kwan_BN1</strain>
    </source>
</reference>
<dbReference type="AlphaFoldDB" id="A0A7J7K4P7"/>
<dbReference type="EMBL" id="VXIV02001282">
    <property type="protein sequence ID" value="KAF6033610.1"/>
    <property type="molecule type" value="Genomic_DNA"/>
</dbReference>
<name>A0A7J7K4P7_BUGNE</name>
<organism evidence="2 3">
    <name type="scientific">Bugula neritina</name>
    <name type="common">Brown bryozoan</name>
    <name type="synonym">Sertularia neritina</name>
    <dbReference type="NCBI Taxonomy" id="10212"/>
    <lineage>
        <taxon>Eukaryota</taxon>
        <taxon>Metazoa</taxon>
        <taxon>Spiralia</taxon>
        <taxon>Lophotrochozoa</taxon>
        <taxon>Bryozoa</taxon>
        <taxon>Gymnolaemata</taxon>
        <taxon>Cheilostomatida</taxon>
        <taxon>Flustrina</taxon>
        <taxon>Buguloidea</taxon>
        <taxon>Bugulidae</taxon>
        <taxon>Bugula</taxon>
    </lineage>
</organism>
<accession>A0A7J7K4P7</accession>
<proteinExistence type="predicted"/>
<evidence type="ECO:0000256" key="1">
    <source>
        <dbReference type="SAM" id="MobiDB-lite"/>
    </source>
</evidence>
<comment type="caution">
    <text evidence="2">The sequence shown here is derived from an EMBL/GenBank/DDBJ whole genome shotgun (WGS) entry which is preliminary data.</text>
</comment>
<evidence type="ECO:0000313" key="2">
    <source>
        <dbReference type="EMBL" id="KAF6033610.1"/>
    </source>
</evidence>
<evidence type="ECO:0000313" key="3">
    <source>
        <dbReference type="Proteomes" id="UP000593567"/>
    </source>
</evidence>
<feature type="region of interest" description="Disordered" evidence="1">
    <location>
        <begin position="49"/>
        <end position="68"/>
    </location>
</feature>
<protein>
    <submittedName>
        <fullName evidence="2">Uncharacterized protein</fullName>
    </submittedName>
</protein>
<dbReference type="Proteomes" id="UP000593567">
    <property type="component" value="Unassembled WGS sequence"/>
</dbReference>
<gene>
    <name evidence="2" type="ORF">EB796_008082</name>
</gene>
<keyword evidence="3" id="KW-1185">Reference proteome</keyword>
<sequence length="68" mass="7705">MKDYSFSTGGERKERYWECGGISSSTKQQSQVYRDIKINLRSDNADEDHVDANRVVDGGNVEESECVD</sequence>